<feature type="region of interest" description="Disordered" evidence="16">
    <location>
        <begin position="23"/>
        <end position="44"/>
    </location>
</feature>
<feature type="region of interest" description="Disordered" evidence="16">
    <location>
        <begin position="831"/>
        <end position="858"/>
    </location>
</feature>
<sequence length="1181" mass="131842">MKSCGVSLSVAAARRLSAAADEEKKMAAGKASEPEEDAPRLSAQESDALARVDSSLFGDQRLQEDGASMKALLVKAVRCYEALILKAEGKVDPEFFCQLGHFNLLLEEYPKALSAYQRYYSLQSDYWKNAAFLYGLGMVYFHYSAFQWAIKAFQEVLYIDPGFSRAKEIHLRLGLMFKVNTDYESSLKVRPEDSACSLTKRYRAAKEAYESLLQTEDLPAQVKAATFQQLGWMHHTVEQLGDKANKDSYAIQCLQKSLEADPNSGQSWYFLGRCYSSIGKVQDAFISYRQSIDKSEASADTWCSIGVLYQQQNQPMDALQAYICAVQLDHSHAAAWMDLGTLYESCNQPQDAIKCYINATRSKACSNTPALAARIKYLQVRATLASGRPALDLRRSALSVSRYMLHLFCMCSVNLSQSDFFHLHSWFVCVSGHSLSCSAQLLEQLRANRTSLKPLQLQMLEQLEAQLSDMHQQQMRQNSSGQIRASLPNGPSLPAHPVPRAPSCSAPPLANGPLPPSVGNNHTPGTRANGDVPYLHPNTLPHNCTSPGDTRKSQHLTSAQVGFRKVWVRFGQVLMETGLSLPVLQPTAALTIRLDFPPRPHRSPLLIICPLLRSSASSPTSSPSPRCAVPAAVVNGSGGGACSEDSRSPLKLEPPELCIRAALKPSHSSSTVSIYPTSADVLKACRNLGKNGLSSSSILLNKCPPPRLPPPPSPPLAKDKLNPPTPSIYLENKRDAFFPPLHQFCTNPSNPVTVIRGLAGALKLDLGLFSTKTLVEANPEHLVEVRTQLCQPADENWDASGQRKQWRCESSRSYTTIAKYAQYQAASFQESLREENEKKGQKELSDSEMTSSETVSRRHKGPFKQVKFGTNIDVSDEKKWKLQLQELSKLPAFARVVSAGNLLSHVGHSILGMNTVQLFMKVPGSRTPGHQEHNNFCAVNINIGPGDCEWFAVPEPYWGVMSEFCEKNNINFLKGSWWPNLEDLYEASVPVYRFIQRPGDLVWLNTGTVHWGQAIGWCNNIWWNVGPLTAYQYKLAVERYEWNKLQSVKSMVPMVHLSWNMARNIKVSDHKLFEMIKFCLLRTLKQCQTVKEALVAAGKETIWHRRSRDEPAHYCSICEVEVFNLLFVTSESYSRKSCVVQCQDCARKASSDLDGFVVLQQYRMEDLMQVYDQFSLVSRFI</sequence>
<keyword evidence="7" id="KW-0156">Chromatin regulator</keyword>
<proteinExistence type="inferred from homology"/>
<dbReference type="GO" id="GO:0000978">
    <property type="term" value="F:RNA polymerase II cis-regulatory region sequence-specific DNA binding"/>
    <property type="evidence" value="ECO:0007669"/>
    <property type="project" value="TreeGrafter"/>
</dbReference>
<dbReference type="Gene3D" id="1.25.40.10">
    <property type="entry name" value="Tetratricopeptide repeat domain"/>
    <property type="match status" value="2"/>
</dbReference>
<dbReference type="GO" id="GO:0044666">
    <property type="term" value="C:MLL3/4 complex"/>
    <property type="evidence" value="ECO:0007669"/>
    <property type="project" value="TreeGrafter"/>
</dbReference>
<keyword evidence="10" id="KW-0408">Iron</keyword>
<dbReference type="InterPro" id="IPR051630">
    <property type="entry name" value="Corepressor-Demethylase"/>
</dbReference>
<evidence type="ECO:0000256" key="9">
    <source>
        <dbReference type="ARBA" id="ARBA00023002"/>
    </source>
</evidence>
<evidence type="ECO:0000256" key="2">
    <source>
        <dbReference type="ARBA" id="ARBA00001961"/>
    </source>
</evidence>
<keyword evidence="6" id="KW-0862">Zinc</keyword>
<dbReference type="PROSITE" id="PS51184">
    <property type="entry name" value="JMJC"/>
    <property type="match status" value="1"/>
</dbReference>
<dbReference type="Ensembl" id="ENSCCRT00020127173.1">
    <property type="protein sequence ID" value="ENSCCRP00020116629.1"/>
    <property type="gene ID" value="ENSCCRG00020049574.1"/>
</dbReference>
<dbReference type="FunFam" id="2.10.110.20:FF:000001">
    <property type="entry name" value="lysine-specific demethylase 6A isoform X2"/>
    <property type="match status" value="1"/>
</dbReference>
<feature type="compositionally biased region" description="Basic and acidic residues" evidence="16">
    <location>
        <begin position="831"/>
        <end position="845"/>
    </location>
</feature>
<evidence type="ECO:0000256" key="14">
    <source>
        <dbReference type="ARBA" id="ARBA00048695"/>
    </source>
</evidence>
<protein>
    <recommendedName>
        <fullName evidence="13">[histone H3]-trimethyl-L-lysine(27) demethylase</fullName>
        <ecNumber evidence="13">1.14.11.68</ecNumber>
    </recommendedName>
</protein>
<keyword evidence="9" id="KW-0560">Oxidoreductase</keyword>
<keyword evidence="11" id="KW-0539">Nucleus</keyword>
<dbReference type="Pfam" id="PF02373">
    <property type="entry name" value="JmjC"/>
    <property type="match status" value="1"/>
</dbReference>
<dbReference type="InterPro" id="IPR046941">
    <property type="entry name" value="KDM6_GATAL_sf"/>
</dbReference>
<dbReference type="Gene3D" id="2.10.110.20">
    <property type="match status" value="1"/>
</dbReference>
<evidence type="ECO:0000256" key="10">
    <source>
        <dbReference type="ARBA" id="ARBA00023004"/>
    </source>
</evidence>
<dbReference type="GO" id="GO:0007507">
    <property type="term" value="P:heart development"/>
    <property type="evidence" value="ECO:0007669"/>
    <property type="project" value="TreeGrafter"/>
</dbReference>
<evidence type="ECO:0000256" key="8">
    <source>
        <dbReference type="ARBA" id="ARBA00022964"/>
    </source>
</evidence>
<feature type="repeat" description="TPR" evidence="15">
    <location>
        <begin position="299"/>
        <end position="332"/>
    </location>
</feature>
<dbReference type="SUPFAM" id="SSF51197">
    <property type="entry name" value="Clavaminate synthase-like"/>
    <property type="match status" value="1"/>
</dbReference>
<evidence type="ECO:0000313" key="18">
    <source>
        <dbReference type="Ensembl" id="ENSCCRP00020116629.1"/>
    </source>
</evidence>
<dbReference type="InterPro" id="IPR048562">
    <property type="entry name" value="KDM6A_B-like_C-hel"/>
</dbReference>
<keyword evidence="4" id="KW-0597">Phosphoprotein</keyword>
<dbReference type="InterPro" id="IPR003347">
    <property type="entry name" value="JmjC_dom"/>
</dbReference>
<organism evidence="18 19">
    <name type="scientific">Cyprinus carpio</name>
    <name type="common">Common carp</name>
    <dbReference type="NCBI Taxonomy" id="7962"/>
    <lineage>
        <taxon>Eukaryota</taxon>
        <taxon>Metazoa</taxon>
        <taxon>Chordata</taxon>
        <taxon>Craniata</taxon>
        <taxon>Vertebrata</taxon>
        <taxon>Euteleostomi</taxon>
        <taxon>Actinopterygii</taxon>
        <taxon>Neopterygii</taxon>
        <taxon>Teleostei</taxon>
        <taxon>Ostariophysi</taxon>
        <taxon>Cypriniformes</taxon>
        <taxon>Cyprinidae</taxon>
        <taxon>Cyprininae</taxon>
        <taxon>Cyprinus</taxon>
    </lineage>
</organism>
<dbReference type="Proteomes" id="UP000694701">
    <property type="component" value="Unplaced"/>
</dbReference>
<dbReference type="Pfam" id="PF21322">
    <property type="entry name" value="KDM6_C-hel"/>
    <property type="match status" value="1"/>
</dbReference>
<feature type="region of interest" description="Disordered" evidence="16">
    <location>
        <begin position="701"/>
        <end position="725"/>
    </location>
</feature>
<evidence type="ECO:0000256" key="13">
    <source>
        <dbReference type="ARBA" id="ARBA00034525"/>
    </source>
</evidence>
<dbReference type="EC" id="1.14.11.68" evidence="13"/>
<feature type="compositionally biased region" description="Pro residues" evidence="16">
    <location>
        <begin position="703"/>
        <end position="715"/>
    </location>
</feature>
<feature type="domain" description="JmjC" evidence="17">
    <location>
        <begin position="879"/>
        <end position="1042"/>
    </location>
</feature>
<feature type="compositionally biased region" description="Polar residues" evidence="16">
    <location>
        <begin position="469"/>
        <end position="483"/>
    </location>
</feature>
<evidence type="ECO:0000256" key="11">
    <source>
        <dbReference type="ARBA" id="ARBA00023242"/>
    </source>
</evidence>
<dbReference type="SMART" id="SM00028">
    <property type="entry name" value="TPR"/>
    <property type="match status" value="6"/>
</dbReference>
<evidence type="ECO:0000256" key="16">
    <source>
        <dbReference type="SAM" id="MobiDB-lite"/>
    </source>
</evidence>
<dbReference type="SUPFAM" id="SSF48452">
    <property type="entry name" value="TPR-like"/>
    <property type="match status" value="1"/>
</dbReference>
<reference evidence="18" key="1">
    <citation type="submission" date="2025-08" db="UniProtKB">
        <authorList>
            <consortium name="Ensembl"/>
        </authorList>
    </citation>
    <scope>IDENTIFICATION</scope>
</reference>
<dbReference type="Gene3D" id="1.20.58.1370">
    <property type="match status" value="1"/>
</dbReference>
<comment type="catalytic activity">
    <reaction evidence="14">
        <text>N(6),N(6),N(6)-trimethyl-L-lysyl(27)-[histone H3] + 2 2-oxoglutarate + 2 O2 = N(6)-methyl-L-lysyl(27)-[histone H3] + 2 formaldehyde + 2 succinate + 2 CO2</text>
        <dbReference type="Rhea" id="RHEA:60224"/>
        <dbReference type="Rhea" id="RHEA-COMP:15535"/>
        <dbReference type="Rhea" id="RHEA-COMP:15544"/>
        <dbReference type="ChEBI" id="CHEBI:15379"/>
        <dbReference type="ChEBI" id="CHEBI:16526"/>
        <dbReference type="ChEBI" id="CHEBI:16810"/>
        <dbReference type="ChEBI" id="CHEBI:16842"/>
        <dbReference type="ChEBI" id="CHEBI:30031"/>
        <dbReference type="ChEBI" id="CHEBI:61929"/>
        <dbReference type="ChEBI" id="CHEBI:61961"/>
        <dbReference type="EC" id="1.14.11.68"/>
    </reaction>
</comment>
<evidence type="ECO:0000256" key="6">
    <source>
        <dbReference type="ARBA" id="ARBA00022833"/>
    </source>
</evidence>
<evidence type="ECO:0000256" key="5">
    <source>
        <dbReference type="ARBA" id="ARBA00022723"/>
    </source>
</evidence>
<dbReference type="GO" id="GO:0031490">
    <property type="term" value="F:chromatin DNA binding"/>
    <property type="evidence" value="ECO:0007669"/>
    <property type="project" value="TreeGrafter"/>
</dbReference>
<feature type="repeat" description="TPR" evidence="15">
    <location>
        <begin position="130"/>
        <end position="163"/>
    </location>
</feature>
<comment type="cofactor">
    <cofactor evidence="1">
        <name>Fe(2+)</name>
        <dbReference type="ChEBI" id="CHEBI:29033"/>
    </cofactor>
</comment>
<comment type="subcellular location">
    <subcellularLocation>
        <location evidence="3">Nucleus</location>
    </subcellularLocation>
</comment>
<evidence type="ECO:0000256" key="3">
    <source>
        <dbReference type="ARBA" id="ARBA00004123"/>
    </source>
</evidence>
<dbReference type="FunFam" id="1.25.40.10:FF:000022">
    <property type="entry name" value="lysine-specific demethylase 6A isoform X1"/>
    <property type="match status" value="1"/>
</dbReference>
<evidence type="ECO:0000256" key="4">
    <source>
        <dbReference type="ARBA" id="ARBA00022553"/>
    </source>
</evidence>
<dbReference type="Gene3D" id="2.60.120.650">
    <property type="entry name" value="Cupin"/>
    <property type="match status" value="1"/>
</dbReference>
<keyword evidence="15" id="KW-0802">TPR repeat</keyword>
<evidence type="ECO:0000256" key="7">
    <source>
        <dbReference type="ARBA" id="ARBA00022853"/>
    </source>
</evidence>
<name>A0A8C2L3M6_CYPCA</name>
<evidence type="ECO:0000256" key="15">
    <source>
        <dbReference type="PROSITE-ProRule" id="PRU00339"/>
    </source>
</evidence>
<dbReference type="InterPro" id="IPR011990">
    <property type="entry name" value="TPR-like_helical_dom_sf"/>
</dbReference>
<dbReference type="GO" id="GO:0046872">
    <property type="term" value="F:metal ion binding"/>
    <property type="evidence" value="ECO:0007669"/>
    <property type="project" value="UniProtKB-KW"/>
</dbReference>
<evidence type="ECO:0000259" key="17">
    <source>
        <dbReference type="PROSITE" id="PS51184"/>
    </source>
</evidence>
<keyword evidence="8" id="KW-0223">Dioxygenase</keyword>
<comment type="cofactor">
    <cofactor evidence="2">
        <name>L-ascorbate</name>
        <dbReference type="ChEBI" id="CHEBI:38290"/>
    </cofactor>
</comment>
<dbReference type="SMART" id="SM00558">
    <property type="entry name" value="JmjC"/>
    <property type="match status" value="1"/>
</dbReference>
<dbReference type="PROSITE" id="PS50005">
    <property type="entry name" value="TPR"/>
    <property type="match status" value="2"/>
</dbReference>
<dbReference type="FunFam" id="1.20.58.1370:FF:000001">
    <property type="entry name" value="lysine-specific demethylase 6A isoform X2"/>
    <property type="match status" value="1"/>
</dbReference>
<comment type="similarity">
    <text evidence="12">Belongs to the UTX family.</text>
</comment>
<dbReference type="FunFam" id="2.60.120.650:FF:000002">
    <property type="entry name" value="lysine-specific demethylase 6A isoform X2"/>
    <property type="match status" value="1"/>
</dbReference>
<accession>A0A8C2L3M6</accession>
<keyword evidence="5" id="KW-0479">Metal-binding</keyword>
<dbReference type="PANTHER" id="PTHR14017:SF9">
    <property type="entry name" value="LYSINE-SPECIFIC DEMETHYLASE 6A"/>
    <property type="match status" value="1"/>
</dbReference>
<dbReference type="AlphaFoldDB" id="A0A8C2L3M6"/>
<evidence type="ECO:0000256" key="1">
    <source>
        <dbReference type="ARBA" id="ARBA00001954"/>
    </source>
</evidence>
<dbReference type="Pfam" id="PF21326">
    <property type="entry name" value="KDM6_GATAL"/>
    <property type="match status" value="1"/>
</dbReference>
<feature type="region of interest" description="Disordered" evidence="16">
    <location>
        <begin position="469"/>
        <end position="556"/>
    </location>
</feature>
<dbReference type="GO" id="GO:0071558">
    <property type="term" value="F:histone H3K27me2/H3K27me3 demethylase activity"/>
    <property type="evidence" value="ECO:0007669"/>
    <property type="project" value="UniProtKB-EC"/>
</dbReference>
<evidence type="ECO:0000313" key="19">
    <source>
        <dbReference type="Proteomes" id="UP000694701"/>
    </source>
</evidence>
<dbReference type="GO" id="GO:0010468">
    <property type="term" value="P:regulation of gene expression"/>
    <property type="evidence" value="ECO:0007669"/>
    <property type="project" value="TreeGrafter"/>
</dbReference>
<evidence type="ECO:0000256" key="12">
    <source>
        <dbReference type="ARBA" id="ARBA00034483"/>
    </source>
</evidence>
<dbReference type="InterPro" id="IPR019734">
    <property type="entry name" value="TPR_rpt"/>
</dbReference>
<dbReference type="PANTHER" id="PTHR14017">
    <property type="entry name" value="LYSINE-SPECIFIC DEMETHYLASE"/>
    <property type="match status" value="1"/>
</dbReference>
<dbReference type="InterPro" id="IPR048560">
    <property type="entry name" value="KDM6A_B-like_GATAL"/>
</dbReference>